<sequence length="84" mass="9948">MCFQSNLQLILMLDLDDAPVNLGIEKIIKKITTTRTAVRIEPNLIRKNDMIYLYENAVKTKEKPKNRWKVLFRLVCFLIRKRIG</sequence>
<accession>A0A098ED72</accession>
<organism evidence="1">
    <name type="scientific">groundwater metagenome</name>
    <dbReference type="NCBI Taxonomy" id="717931"/>
    <lineage>
        <taxon>unclassified sequences</taxon>
        <taxon>metagenomes</taxon>
        <taxon>ecological metagenomes</taxon>
    </lineage>
</organism>
<dbReference type="EMBL" id="CCXY01000227">
    <property type="protein sequence ID" value="CEG12975.1"/>
    <property type="molecule type" value="Genomic_DNA"/>
</dbReference>
<name>A0A098ED72_9ZZZZ</name>
<proteinExistence type="predicted"/>
<protein>
    <submittedName>
        <fullName evidence="1">Uncharacterized protein</fullName>
    </submittedName>
</protein>
<evidence type="ECO:0000313" key="1">
    <source>
        <dbReference type="EMBL" id="CEG12975.1"/>
    </source>
</evidence>
<reference evidence="1" key="1">
    <citation type="submission" date="2014-09" db="EMBL/GenBank/DDBJ databases">
        <authorList>
            <person name="Probst J Alexander"/>
        </authorList>
    </citation>
    <scope>NUCLEOTIDE SEQUENCE</scope>
</reference>
<gene>
    <name evidence="1" type="ORF">MSIBF_A3020001</name>
</gene>
<dbReference type="AlphaFoldDB" id="A0A098ED72"/>